<evidence type="ECO:0000313" key="3">
    <source>
        <dbReference type="Proteomes" id="UP000182306"/>
    </source>
</evidence>
<keyword evidence="1" id="KW-0472">Membrane</keyword>
<evidence type="ECO:0000313" key="2">
    <source>
        <dbReference type="EMBL" id="APG94723.1"/>
    </source>
</evidence>
<keyword evidence="1" id="KW-1133">Transmembrane helix</keyword>
<protein>
    <submittedName>
        <fullName evidence="2">Uncharacterized protein</fullName>
    </submittedName>
</protein>
<keyword evidence="2" id="KW-0614">Plasmid</keyword>
<name>A0A1L3LXG4_9HYPH</name>
<keyword evidence="3" id="KW-1185">Reference proteome</keyword>
<evidence type="ECO:0000256" key="1">
    <source>
        <dbReference type="SAM" id="Phobius"/>
    </source>
</evidence>
<feature type="transmembrane region" description="Helical" evidence="1">
    <location>
        <begin position="16"/>
        <end position="37"/>
    </location>
</feature>
<proteinExistence type="predicted"/>
<dbReference type="KEGG" id="same:SAMCFNEI73_pC1011"/>
<dbReference type="AlphaFoldDB" id="A0A1L3LXG4"/>
<dbReference type="EMBL" id="CP013110">
    <property type="protein sequence ID" value="APG94723.1"/>
    <property type="molecule type" value="Genomic_DNA"/>
</dbReference>
<organism evidence="2 3">
    <name type="scientific">Sinorhizobium americanum</name>
    <dbReference type="NCBI Taxonomy" id="194963"/>
    <lineage>
        <taxon>Bacteria</taxon>
        <taxon>Pseudomonadati</taxon>
        <taxon>Pseudomonadota</taxon>
        <taxon>Alphaproteobacteria</taxon>
        <taxon>Hyphomicrobiales</taxon>
        <taxon>Rhizobiaceae</taxon>
        <taxon>Sinorhizobium/Ensifer group</taxon>
        <taxon>Sinorhizobium</taxon>
    </lineage>
</organism>
<dbReference type="Proteomes" id="UP000182306">
    <property type="component" value="Plasmid C"/>
</dbReference>
<keyword evidence="1" id="KW-0812">Transmembrane</keyword>
<gene>
    <name evidence="2" type="ORF">SAMCFNEI73_pC1011</name>
</gene>
<sequence length="38" mass="4141">MHQAGPKRKRIQQLNFLARLAAPALLLAAAITAAEWLS</sequence>
<accession>A0A1L3LXG4</accession>
<reference evidence="2 3" key="1">
    <citation type="submission" date="2015-10" db="EMBL/GenBank/DDBJ databases">
        <title>Genomic differences between typical nodule nitrogen-fixing rhizobial strains and those coming from bean seeds.</title>
        <authorList>
            <person name="Peralta H."/>
            <person name="Aguilar-Vera A."/>
            <person name="Diaz R."/>
            <person name="Mora Y."/>
            <person name="Martinez-Batallar G."/>
            <person name="Salazar E."/>
            <person name="Vargas-Lagunas C."/>
            <person name="Encarnacion S."/>
            <person name="Girard L."/>
            <person name="Mora J."/>
        </authorList>
    </citation>
    <scope>NUCLEOTIDE SEQUENCE [LARGE SCALE GENOMIC DNA]</scope>
    <source>
        <strain evidence="2 3">CFNEI 73</strain>
        <plasmid evidence="2 3">C</plasmid>
    </source>
</reference>
<geneLocation type="plasmid" evidence="2 3">
    <name>C</name>
</geneLocation>